<evidence type="ECO:0000313" key="2">
    <source>
        <dbReference type="EMBL" id="KAK3770302.1"/>
    </source>
</evidence>
<gene>
    <name evidence="2" type="ORF">RRG08_029957</name>
</gene>
<feature type="compositionally biased region" description="Basic and acidic residues" evidence="1">
    <location>
        <begin position="12"/>
        <end position="28"/>
    </location>
</feature>
<dbReference type="AlphaFoldDB" id="A0AAE0ZJJ2"/>
<organism evidence="2 3">
    <name type="scientific">Elysia crispata</name>
    <name type="common">lettuce slug</name>
    <dbReference type="NCBI Taxonomy" id="231223"/>
    <lineage>
        <taxon>Eukaryota</taxon>
        <taxon>Metazoa</taxon>
        <taxon>Spiralia</taxon>
        <taxon>Lophotrochozoa</taxon>
        <taxon>Mollusca</taxon>
        <taxon>Gastropoda</taxon>
        <taxon>Heterobranchia</taxon>
        <taxon>Euthyneura</taxon>
        <taxon>Panpulmonata</taxon>
        <taxon>Sacoglossa</taxon>
        <taxon>Placobranchoidea</taxon>
        <taxon>Plakobranchidae</taxon>
        <taxon>Elysia</taxon>
    </lineage>
</organism>
<feature type="compositionally biased region" description="Polar residues" evidence="1">
    <location>
        <begin position="1"/>
        <end position="11"/>
    </location>
</feature>
<evidence type="ECO:0000256" key="1">
    <source>
        <dbReference type="SAM" id="MobiDB-lite"/>
    </source>
</evidence>
<comment type="caution">
    <text evidence="2">The sequence shown here is derived from an EMBL/GenBank/DDBJ whole genome shotgun (WGS) entry which is preliminary data.</text>
</comment>
<dbReference type="EMBL" id="JAWDGP010003856">
    <property type="protein sequence ID" value="KAK3770302.1"/>
    <property type="molecule type" value="Genomic_DNA"/>
</dbReference>
<name>A0AAE0ZJJ2_9GAST</name>
<accession>A0AAE0ZJJ2</accession>
<reference evidence="2" key="1">
    <citation type="journal article" date="2023" name="G3 (Bethesda)">
        <title>A reference genome for the long-term kleptoplast-retaining sea slug Elysia crispata morphotype clarki.</title>
        <authorList>
            <person name="Eastman K.E."/>
            <person name="Pendleton A.L."/>
            <person name="Shaikh M.A."/>
            <person name="Suttiyut T."/>
            <person name="Ogas R."/>
            <person name="Tomko P."/>
            <person name="Gavelis G."/>
            <person name="Widhalm J.R."/>
            <person name="Wisecaver J.H."/>
        </authorList>
    </citation>
    <scope>NUCLEOTIDE SEQUENCE</scope>
    <source>
        <strain evidence="2">ECLA1</strain>
    </source>
</reference>
<evidence type="ECO:0000313" key="3">
    <source>
        <dbReference type="Proteomes" id="UP001283361"/>
    </source>
</evidence>
<dbReference type="Proteomes" id="UP001283361">
    <property type="component" value="Unassembled WGS sequence"/>
</dbReference>
<sequence>MITTYKSSGETEANKEKKKHIESTKEQKSGAIKAARAARCPLSRSCIRLLHDKTGALSEGTVQKRSSKCRGQRSRVQCGRSEISLGIVSHKLLHFAIACMWQSVNKSISEALLQLYAALVTIQPCRSCYKQNQLATFTQDSVEV</sequence>
<protein>
    <submittedName>
        <fullName evidence="2">Uncharacterized protein</fullName>
    </submittedName>
</protein>
<proteinExistence type="predicted"/>
<keyword evidence="3" id="KW-1185">Reference proteome</keyword>
<feature type="region of interest" description="Disordered" evidence="1">
    <location>
        <begin position="1"/>
        <end position="32"/>
    </location>
</feature>